<dbReference type="InterPro" id="IPR016181">
    <property type="entry name" value="Acyl_CoA_acyltransferase"/>
</dbReference>
<dbReference type="Pfam" id="PF00583">
    <property type="entry name" value="Acetyltransf_1"/>
    <property type="match status" value="1"/>
</dbReference>
<dbReference type="Ensembl" id="ENSLOCT00000022405.1">
    <property type="protein sequence ID" value="ENSLOCP00000022364.1"/>
    <property type="gene ID" value="ENSLOCG00000018263.1"/>
</dbReference>
<dbReference type="InterPro" id="IPR000182">
    <property type="entry name" value="GNAT_dom"/>
</dbReference>
<dbReference type="GO" id="GO:0008064">
    <property type="term" value="P:regulation of actin polymerization or depolymerization"/>
    <property type="evidence" value="ECO:0000318"/>
    <property type="project" value="GO_Central"/>
</dbReference>
<dbReference type="AlphaFoldDB" id="W5NP05"/>
<dbReference type="HOGENOM" id="CLU_077855_0_0_1"/>
<name>W5NP05_LEPOC</name>
<dbReference type="PANTHER" id="PTHR13538:SF4">
    <property type="entry name" value="N-ALPHA-ACETYLTRANSFERASE 80"/>
    <property type="match status" value="1"/>
</dbReference>
<feature type="compositionally biased region" description="Low complexity" evidence="1">
    <location>
        <begin position="197"/>
        <end position="224"/>
    </location>
</feature>
<accession>W5NP05</accession>
<dbReference type="eggNOG" id="KOG3397">
    <property type="taxonomic scope" value="Eukaryota"/>
</dbReference>
<reference evidence="3" key="3">
    <citation type="submission" date="2025-09" db="UniProtKB">
        <authorList>
            <consortium name="Ensembl"/>
        </authorList>
    </citation>
    <scope>IDENTIFICATION</scope>
</reference>
<evidence type="ECO:0000259" key="2">
    <source>
        <dbReference type="PROSITE" id="PS51186"/>
    </source>
</evidence>
<dbReference type="CDD" id="cd04301">
    <property type="entry name" value="NAT_SF"/>
    <property type="match status" value="1"/>
</dbReference>
<dbReference type="PANTHER" id="PTHR13538">
    <property type="entry name" value="N-ACETYLTRANSFERASE 6"/>
    <property type="match status" value="1"/>
</dbReference>
<dbReference type="Gene3D" id="3.40.630.30">
    <property type="match status" value="1"/>
</dbReference>
<dbReference type="STRING" id="7918.ENSLOCP00000022364"/>
<dbReference type="InterPro" id="IPR039840">
    <property type="entry name" value="NAA80"/>
</dbReference>
<feature type="domain" description="N-acetyltransferase" evidence="2">
    <location>
        <begin position="4"/>
        <end position="154"/>
    </location>
</feature>
<evidence type="ECO:0000313" key="3">
    <source>
        <dbReference type="Ensembl" id="ENSLOCP00000022364.1"/>
    </source>
</evidence>
<dbReference type="SUPFAM" id="SSF55729">
    <property type="entry name" value="Acyl-CoA N-acyltransferases (Nat)"/>
    <property type="match status" value="1"/>
</dbReference>
<evidence type="ECO:0000256" key="1">
    <source>
        <dbReference type="SAM" id="MobiDB-lite"/>
    </source>
</evidence>
<protein>
    <submittedName>
        <fullName evidence="3">N-alpha-acetyltransferase 80, NatH catalytic subunit</fullName>
    </submittedName>
</protein>
<dbReference type="GO" id="GO:0005737">
    <property type="term" value="C:cytoplasm"/>
    <property type="evidence" value="ECO:0000318"/>
    <property type="project" value="GO_Central"/>
</dbReference>
<dbReference type="Bgee" id="ENSLOCG00000018263">
    <property type="expression patterns" value="Expressed in muscle tissue and 13 other cell types or tissues"/>
</dbReference>
<organism evidence="3 4">
    <name type="scientific">Lepisosteus oculatus</name>
    <name type="common">Spotted gar</name>
    <dbReference type="NCBI Taxonomy" id="7918"/>
    <lineage>
        <taxon>Eukaryota</taxon>
        <taxon>Metazoa</taxon>
        <taxon>Chordata</taxon>
        <taxon>Craniata</taxon>
        <taxon>Vertebrata</taxon>
        <taxon>Euteleostomi</taxon>
        <taxon>Actinopterygii</taxon>
        <taxon>Neopterygii</taxon>
        <taxon>Holostei</taxon>
        <taxon>Semionotiformes</taxon>
        <taxon>Lepisosteidae</taxon>
        <taxon>Lepisosteus</taxon>
    </lineage>
</organism>
<dbReference type="Proteomes" id="UP000018468">
    <property type="component" value="Linkage group LG5"/>
</dbReference>
<evidence type="ECO:0000313" key="4">
    <source>
        <dbReference type="Proteomes" id="UP000018468"/>
    </source>
</evidence>
<reference evidence="3" key="2">
    <citation type="submission" date="2025-08" db="UniProtKB">
        <authorList>
            <consortium name="Ensembl"/>
        </authorList>
    </citation>
    <scope>IDENTIFICATION</scope>
</reference>
<dbReference type="OMA" id="IYWMHKD"/>
<dbReference type="PROSITE" id="PS51186">
    <property type="entry name" value="GNAT"/>
    <property type="match status" value="1"/>
</dbReference>
<reference evidence="4" key="1">
    <citation type="submission" date="2011-12" db="EMBL/GenBank/DDBJ databases">
        <title>The Draft Genome of Lepisosteus oculatus.</title>
        <authorList>
            <consortium name="The Broad Institute Genome Assembly &amp; Analysis Group"/>
            <consortium name="Computational R&amp;D Group"/>
            <consortium name="and Sequencing Platform"/>
            <person name="Di Palma F."/>
            <person name="Alfoldi J."/>
            <person name="Johnson J."/>
            <person name="Berlin A."/>
            <person name="Gnerre S."/>
            <person name="Jaffe D."/>
            <person name="MacCallum I."/>
            <person name="Young S."/>
            <person name="Walker B.J."/>
            <person name="Lander E.S."/>
            <person name="Lindblad-Toh K."/>
        </authorList>
    </citation>
    <scope>NUCLEOTIDE SEQUENCE [LARGE SCALE GENOMIC DNA]</scope>
</reference>
<proteinExistence type="predicted"/>
<sequence length="269" mass="28496">RCDGEVRAVPLHRRPDLLAACADLLNAEWRRSAGARRHSLEQSCDGFPVSLVLLQGAGAAERLLGHARLSLVVGQEGSLFVESVVVAAELRGRGFGRALMEAAERYARGRGFRRLCLTTHDQQCFYARLGYGPSRPVQSAGAMTAFVPMEVLQRFSRPPAEGGDSRMAAAAVAAPLPRNGPHCLSVTTPSQAPPLDTPTALLLAPPLPSLSSSGPPKASLCHPATPAPPPPPLSAHLQPAVSSSSPQAALGTPYRDARGRPVFWMQKDL</sequence>
<dbReference type="GO" id="GO:1905502">
    <property type="term" value="F:acetyl-CoA binding"/>
    <property type="evidence" value="ECO:0000318"/>
    <property type="project" value="GO_Central"/>
</dbReference>
<dbReference type="GO" id="GO:0004596">
    <property type="term" value="F:protein-N-terminal amino-acid acetyltransferase activity"/>
    <property type="evidence" value="ECO:0000318"/>
    <property type="project" value="GO_Central"/>
</dbReference>
<feature type="compositionally biased region" description="Low complexity" evidence="1">
    <location>
        <begin position="234"/>
        <end position="245"/>
    </location>
</feature>
<feature type="region of interest" description="Disordered" evidence="1">
    <location>
        <begin position="189"/>
        <end position="254"/>
    </location>
</feature>
<dbReference type="InParanoid" id="W5NP05"/>
<dbReference type="GeneTree" id="ENSGT00390000000980"/>
<keyword evidence="4" id="KW-1185">Reference proteome</keyword>
<dbReference type="EMBL" id="AHAT01014994">
    <property type="status" value="NOT_ANNOTATED_CDS"/>
    <property type="molecule type" value="Genomic_DNA"/>
</dbReference>